<dbReference type="Proteomes" id="UP000005947">
    <property type="component" value="Unassembled WGS sequence"/>
</dbReference>
<dbReference type="EMBL" id="ACGK02000001">
    <property type="protein sequence ID" value="EGF23451.1"/>
    <property type="molecule type" value="Genomic_DNA"/>
</dbReference>
<feature type="domain" description="Orn/DAP/Arg decarboxylase 2 N-terminal" evidence="3">
    <location>
        <begin position="25"/>
        <end position="260"/>
    </location>
</feature>
<dbReference type="OrthoDB" id="9802241at2"/>
<accession>F1T407</accession>
<dbReference type="Gene3D" id="2.40.37.10">
    <property type="entry name" value="Lyase, Ornithine Decarboxylase, Chain A, domain 1"/>
    <property type="match status" value="1"/>
</dbReference>
<dbReference type="InterPro" id="IPR022644">
    <property type="entry name" value="De-COase2_N"/>
</dbReference>
<dbReference type="Pfam" id="PF02784">
    <property type="entry name" value="Orn_Arg_deC_N"/>
    <property type="match status" value="1"/>
</dbReference>
<dbReference type="AlphaFoldDB" id="F1T407"/>
<dbReference type="SUPFAM" id="SSF51419">
    <property type="entry name" value="PLP-binding barrel"/>
    <property type="match status" value="1"/>
</dbReference>
<dbReference type="GO" id="GO:0009089">
    <property type="term" value="P:lysine biosynthetic process via diaminopimelate"/>
    <property type="evidence" value="ECO:0007669"/>
    <property type="project" value="TreeGrafter"/>
</dbReference>
<organism evidence="4 5">
    <name type="scientific">Fannyhessea vaginae DSM 15829</name>
    <dbReference type="NCBI Taxonomy" id="525256"/>
    <lineage>
        <taxon>Bacteria</taxon>
        <taxon>Bacillati</taxon>
        <taxon>Actinomycetota</taxon>
        <taxon>Coriobacteriia</taxon>
        <taxon>Coriobacteriales</taxon>
        <taxon>Atopobiaceae</taxon>
        <taxon>Fannyhessea</taxon>
    </lineage>
</organism>
<evidence type="ECO:0000313" key="5">
    <source>
        <dbReference type="Proteomes" id="UP000005947"/>
    </source>
</evidence>
<comment type="cofactor">
    <cofactor evidence="1">
        <name>pyridoxal 5'-phosphate</name>
        <dbReference type="ChEBI" id="CHEBI:597326"/>
    </cofactor>
</comment>
<reference evidence="4 5" key="1">
    <citation type="submission" date="2011-02" db="EMBL/GenBank/DDBJ databases">
        <authorList>
            <person name="Muzny D."/>
            <person name="Qin X."/>
            <person name="Buhay C."/>
            <person name="Dugan-Rocha S."/>
            <person name="Ding Y."/>
            <person name="Chen G."/>
            <person name="Hawes A."/>
            <person name="Holder M."/>
            <person name="Jhangiani S."/>
            <person name="Johnson A."/>
            <person name="Khan Z."/>
            <person name="Li Z."/>
            <person name="Liu W."/>
            <person name="Liu X."/>
            <person name="Perez L."/>
            <person name="Shen H."/>
            <person name="Wang Q."/>
            <person name="Watt J."/>
            <person name="Xi L."/>
            <person name="Xin Y."/>
            <person name="Zhou J."/>
            <person name="Deng J."/>
            <person name="Jiang H."/>
            <person name="Liu Y."/>
            <person name="Qu J."/>
            <person name="Song X.-Z."/>
            <person name="Zhang L."/>
            <person name="Villasana D."/>
            <person name="Johnson A."/>
            <person name="Liu J."/>
            <person name="Liyanage D."/>
            <person name="Lorensuhewa L."/>
            <person name="Robinson T."/>
            <person name="Song A."/>
            <person name="Song B.-B."/>
            <person name="Dinh H."/>
            <person name="Thornton R."/>
            <person name="Coyle M."/>
            <person name="Francisco L."/>
            <person name="Jackson L."/>
            <person name="Javaid M."/>
            <person name="Korchina V."/>
            <person name="Kovar C."/>
            <person name="Mata R."/>
            <person name="Mathew T."/>
            <person name="Ngo R."/>
            <person name="Nguyen L."/>
            <person name="Nguyen N."/>
            <person name="Okwuonu G."/>
            <person name="Ongeri F."/>
            <person name="Pham C."/>
            <person name="Simmons D."/>
            <person name="Wilczek-Boney K."/>
            <person name="Hale W."/>
            <person name="Jakkamsetti A."/>
            <person name="Pham P."/>
            <person name="Ruth R."/>
            <person name="San Lucas F."/>
            <person name="Warren J."/>
            <person name="Zhang J."/>
            <person name="Zhao Z."/>
            <person name="Zhou C."/>
            <person name="Zhu D."/>
            <person name="Lee S."/>
            <person name="Bess C."/>
            <person name="Blankenburg K."/>
            <person name="Forbes L."/>
            <person name="Fu Q."/>
            <person name="Gubbala S."/>
            <person name="Hirani K."/>
            <person name="Jayaseelan J.C."/>
            <person name="Lara F."/>
            <person name="Munidasa M."/>
            <person name="Palculict T."/>
            <person name="Patil S."/>
            <person name="Pu L.-L."/>
            <person name="Saada N."/>
            <person name="Tang L."/>
            <person name="Weissenberger G."/>
            <person name="Zhu Y."/>
            <person name="Hemphill L."/>
            <person name="Shang Y."/>
            <person name="Youmans B."/>
            <person name="Ayvaz T."/>
            <person name="Ross M."/>
            <person name="Santibanez J."/>
            <person name="Aqrawi P."/>
            <person name="Gross S."/>
            <person name="Joshi V."/>
            <person name="Fowler G."/>
            <person name="Nazareth L."/>
            <person name="Reid J."/>
            <person name="Worley K."/>
            <person name="Petrosino J."/>
            <person name="Highlander S."/>
            <person name="Gibbs R."/>
        </authorList>
    </citation>
    <scope>NUCLEOTIDE SEQUENCE [LARGE SCALE GENOMIC DNA]</scope>
    <source>
        <strain evidence="4 5">DSM 15829</strain>
    </source>
</reference>
<dbReference type="GeneID" id="93210012"/>
<keyword evidence="2" id="KW-0663">Pyridoxal phosphate</keyword>
<dbReference type="PANTHER" id="PTHR43727">
    <property type="entry name" value="DIAMINOPIMELATE DECARBOXYLASE"/>
    <property type="match status" value="1"/>
</dbReference>
<keyword evidence="5" id="KW-1185">Reference proteome</keyword>
<dbReference type="GO" id="GO:0008836">
    <property type="term" value="F:diaminopimelate decarboxylase activity"/>
    <property type="evidence" value="ECO:0007669"/>
    <property type="project" value="TreeGrafter"/>
</dbReference>
<protein>
    <submittedName>
        <fullName evidence="4">Pyridoxal-dependent decarboxylase, C-terminal sheet domain protein</fullName>
    </submittedName>
</protein>
<sequence>MDIQELATIAQTYATPTYVLDEQAFKQRLEHVKKIMGTSIDLCYSIKANPFLSKAAQACGFKLEVCSPGELEICKRLHVDPKAIVYSGVCKQTDDIQAALRYGVGVCTAESVLQALLIEREAAKLDKQGLLSKSPVRVLLRLNAGSQFGMCQDDLEHLINNRAHFMHCSFVGIHYFVGTQRKKLTHQEKELVRLEALIDELESKYNWKCQRLEYGPGLAYPYFIDQDASDTLLPAKELAPALQRIANRVPLTVEMGRFFASECGTYLTRIVDIKHGQDTKTNYAFIDGGINHVSYLGQMMGLKCPSIINVSQQQATCLDVSTCEDEAQQKLALSTQAQSKLEEPQPFAQADESEGGRYTSSWTLCGSLCTTSDVLVREYESSLGLNDILAFQHIGAYSITEAMYLFLSRDMPRIVVRKAHGVYELARDFIPTNVYNYPQNADK</sequence>
<dbReference type="RefSeq" id="WP_006302548.1">
    <property type="nucleotide sequence ID" value="NZ_ACGK02000001.1"/>
</dbReference>
<gene>
    <name evidence="4" type="ORF">HMPREF0091_10398</name>
</gene>
<dbReference type="eggNOG" id="COG0019">
    <property type="taxonomic scope" value="Bacteria"/>
</dbReference>
<proteinExistence type="predicted"/>
<dbReference type="InterPro" id="IPR029066">
    <property type="entry name" value="PLP-binding_barrel"/>
</dbReference>
<evidence type="ECO:0000256" key="1">
    <source>
        <dbReference type="ARBA" id="ARBA00001933"/>
    </source>
</evidence>
<name>F1T407_9ACTN</name>
<dbReference type="SUPFAM" id="SSF50621">
    <property type="entry name" value="Alanine racemase C-terminal domain-like"/>
    <property type="match status" value="1"/>
</dbReference>
<dbReference type="InterPro" id="IPR009006">
    <property type="entry name" value="Ala_racemase/Decarboxylase_C"/>
</dbReference>
<evidence type="ECO:0000256" key="2">
    <source>
        <dbReference type="ARBA" id="ARBA00022898"/>
    </source>
</evidence>
<evidence type="ECO:0000313" key="4">
    <source>
        <dbReference type="EMBL" id="EGF23451.1"/>
    </source>
</evidence>
<evidence type="ECO:0000259" key="3">
    <source>
        <dbReference type="Pfam" id="PF02784"/>
    </source>
</evidence>
<dbReference type="PANTHER" id="PTHR43727:SF2">
    <property type="entry name" value="GROUP IV DECARBOXYLASE"/>
    <property type="match status" value="1"/>
</dbReference>
<dbReference type="Gene3D" id="3.20.20.10">
    <property type="entry name" value="Alanine racemase"/>
    <property type="match status" value="1"/>
</dbReference>
<comment type="caution">
    <text evidence="4">The sequence shown here is derived from an EMBL/GenBank/DDBJ whole genome shotgun (WGS) entry which is preliminary data.</text>
</comment>